<organism evidence="2 3">
    <name type="scientific">Marinobacterium weihaiense</name>
    <dbReference type="NCBI Taxonomy" id="2851016"/>
    <lineage>
        <taxon>Bacteria</taxon>
        <taxon>Pseudomonadati</taxon>
        <taxon>Pseudomonadota</taxon>
        <taxon>Gammaproteobacteria</taxon>
        <taxon>Oceanospirillales</taxon>
        <taxon>Oceanospirillaceae</taxon>
        <taxon>Marinobacterium</taxon>
    </lineage>
</organism>
<gene>
    <name evidence="2" type="ORF">KTN04_13165</name>
</gene>
<evidence type="ECO:0000313" key="3">
    <source>
        <dbReference type="Proteomes" id="UP000755551"/>
    </source>
</evidence>
<evidence type="ECO:0000313" key="2">
    <source>
        <dbReference type="EMBL" id="MBV0934288.1"/>
    </source>
</evidence>
<dbReference type="InterPro" id="IPR003111">
    <property type="entry name" value="Lon_prtase_N"/>
</dbReference>
<keyword evidence="3" id="KW-1185">Reference proteome</keyword>
<dbReference type="PROSITE" id="PS51787">
    <property type="entry name" value="LON_N"/>
    <property type="match status" value="1"/>
</dbReference>
<dbReference type="RefSeq" id="WP_217335696.1">
    <property type="nucleotide sequence ID" value="NZ_JAHQZT010000020.1"/>
</dbReference>
<accession>A0ABS6MDA8</accession>
<proteinExistence type="predicted"/>
<comment type="caution">
    <text evidence="2">The sequence shown here is derived from an EMBL/GenBank/DDBJ whole genome shotgun (WGS) entry which is preliminary data.</text>
</comment>
<dbReference type="PANTHER" id="PTHR46732:SF8">
    <property type="entry name" value="ATP-DEPENDENT PROTEASE LA (LON) DOMAIN PROTEIN"/>
    <property type="match status" value="1"/>
</dbReference>
<name>A0ABS6MDA8_9GAMM</name>
<reference evidence="2 3" key="1">
    <citation type="submission" date="2021-06" db="EMBL/GenBank/DDBJ databases">
        <title>Bacterium isolated from marine sediment.</title>
        <authorList>
            <person name="Zhu K.-L."/>
            <person name="Du Z.-J."/>
            <person name="Liang Q.-Y."/>
        </authorList>
    </citation>
    <scope>NUCLEOTIDE SEQUENCE [LARGE SCALE GENOMIC DNA]</scope>
    <source>
        <strain evidence="2 3">A346</strain>
    </source>
</reference>
<evidence type="ECO:0000259" key="1">
    <source>
        <dbReference type="PROSITE" id="PS51787"/>
    </source>
</evidence>
<protein>
    <submittedName>
        <fullName evidence="2">LON peptidase substrate-binding domain-containing protein</fullName>
    </submittedName>
</protein>
<dbReference type="Pfam" id="PF02190">
    <property type="entry name" value="LON_substr_bdg"/>
    <property type="match status" value="1"/>
</dbReference>
<dbReference type="Proteomes" id="UP000755551">
    <property type="component" value="Unassembled WGS sequence"/>
</dbReference>
<dbReference type="PANTHER" id="PTHR46732">
    <property type="entry name" value="ATP-DEPENDENT PROTEASE LA (LON) DOMAIN PROTEIN"/>
    <property type="match status" value="1"/>
</dbReference>
<dbReference type="EMBL" id="JAHQZT010000020">
    <property type="protein sequence ID" value="MBV0934288.1"/>
    <property type="molecule type" value="Genomic_DNA"/>
</dbReference>
<feature type="domain" description="Lon N-terminal" evidence="1">
    <location>
        <begin position="4"/>
        <end position="217"/>
    </location>
</feature>
<dbReference type="SMART" id="SM00464">
    <property type="entry name" value="LON"/>
    <property type="match status" value="1"/>
</dbReference>
<sequence>MIDICMFPIPGCVTFPGTVFPLHVFEPRYRDMVHHCLETDTPVAICHTVKELSPGKHTDDLSEALSSNQATYRPQDVFSAGRCQLLETAPDGRLLLNVHIEQRYRRDHEVQLLPYQIHTCTPFPDRAPTRDEQTEMAVLRDKILHRLQALSYAEPDIRRAINHITTAPEWQAKSDADFSMALFGVVRFEPELMQELLEMDSAHQRLTQALALLNAVD</sequence>